<dbReference type="EMBL" id="BSXT01000213">
    <property type="protein sequence ID" value="GMF20971.1"/>
    <property type="molecule type" value="Genomic_DNA"/>
</dbReference>
<dbReference type="PANTHER" id="PTHR46562">
    <property type="entry name" value="SERINE/THREONINE-KINASE ULK4-LIKE PROTEIN-RELATED"/>
    <property type="match status" value="1"/>
</dbReference>
<dbReference type="Proteomes" id="UP001165121">
    <property type="component" value="Unassembled WGS sequence"/>
</dbReference>
<evidence type="ECO:0000256" key="1">
    <source>
        <dbReference type="SAM" id="MobiDB-lite"/>
    </source>
</evidence>
<protein>
    <submittedName>
        <fullName evidence="2">Unnamed protein product</fullName>
    </submittedName>
</protein>
<evidence type="ECO:0000313" key="2">
    <source>
        <dbReference type="EMBL" id="GMF20971.1"/>
    </source>
</evidence>
<feature type="region of interest" description="Disordered" evidence="1">
    <location>
        <begin position="57"/>
        <end position="77"/>
    </location>
</feature>
<comment type="caution">
    <text evidence="2">The sequence shown here is derived from an EMBL/GenBank/DDBJ whole genome shotgun (WGS) entry which is preliminary data.</text>
</comment>
<sequence length="1084" mass="120609">MPAQDVFDAAGPKACRHPNTQVEASNSINCEEYLHNGHNAHNGDKVVDTSIVPDTLQETNEDGSTTAITKDNDGALSDSAKSVPGDLLDVVSAQLSFTRSRVHDESRPTSAPNLQIRMAGSHSSNMDEERDTIEDQQIESIPLDTDMRHRWRAEDAPHSAPPAINHGTRRRIHLHSLFDRDSVPGGGLRRISKLIFTAADCRVKSIIGNKNVQIGELPRIHSEHLRFQPTSPQDLLSCSVEALESQLKEIYVSLKSSQAEDTEKLSVMAYLFSLSCHARLAHVIVNSSILKLLVRMLAQESRLELSRRILLPMLCLVLGVLFRFATFIAPSSPDQLRELVMILLDIVNEHPDALGKHKHPGKHGMESRPLALACLGELLFYISTQQEWELPMEGVECVLDCVNDPDISVRYYAVRTLGNMLIHCADVLLPKLITEQIVVALTRGILRYGEPDLDTQNNSRDSWEVSQMHIALRTAKTEALAQVLRHLRTPSSVAHLPTCLRQSLLPYFAKQDILHALWCGAQNENGAIELAIASFNVINALLDIKLGADREAGFAAIKTSRDMLLDRIVTFSSIQKILLVNETSSETDGERSENLTILQAKALIMLYLGVQLNRDFLLAFVQNNALKLVEHVLCSITNGLYEDNDKPNLPSSEPKLSAFELYLAQCALNLCKLAIRMALKLGADCFSSQENIDIGHTDNNNNNNAEHRFRRISPIPFELFSELLRNPTCRVQLLNYFVVNDSKQYTFFLRLMAKLLTAFPNETLSGYGDSEKTTIASYVSAILVELFQYSAREANEIVLVEKLVLFTNLLPAVIEHIYPTEVRIDSKGGTTSGVVAVNCFKILHAVLLDFDYEHDNGDYELYDRFIRSTLIPYINSILKEDGLKVESTWSLASELLFGLISSDSSLIREAKDLHVISAIFGLLSVPSKFQALPSHATQLLNVLIDTYGAKMDVLYESGIARSIKAALIFAAAHKEYDSNTVDLLAVLLDLLHQHFENLRQNSSVPAPPDFNELVSCGPLMPKFCAGVHANINLHIRLQGESPEDDDNEIALSRRGRNQIADKIANLASRCLVLLTQVSMHTLRS</sequence>
<gene>
    <name evidence="2" type="ORF">Pfra01_000264900</name>
</gene>
<dbReference type="InterPro" id="IPR016024">
    <property type="entry name" value="ARM-type_fold"/>
</dbReference>
<dbReference type="GO" id="GO:0008017">
    <property type="term" value="F:microtubule binding"/>
    <property type="evidence" value="ECO:0007669"/>
    <property type="project" value="InterPro"/>
</dbReference>
<dbReference type="OrthoDB" id="24822at2759"/>
<organism evidence="2 3">
    <name type="scientific">Phytophthora fragariaefolia</name>
    <dbReference type="NCBI Taxonomy" id="1490495"/>
    <lineage>
        <taxon>Eukaryota</taxon>
        <taxon>Sar</taxon>
        <taxon>Stramenopiles</taxon>
        <taxon>Oomycota</taxon>
        <taxon>Peronosporomycetes</taxon>
        <taxon>Peronosporales</taxon>
        <taxon>Peronosporaceae</taxon>
        <taxon>Phytophthora</taxon>
    </lineage>
</organism>
<dbReference type="AlphaFoldDB" id="A0A9W6TWH1"/>
<accession>A0A9W6TWH1</accession>
<evidence type="ECO:0000313" key="3">
    <source>
        <dbReference type="Proteomes" id="UP001165121"/>
    </source>
</evidence>
<reference evidence="2" key="1">
    <citation type="submission" date="2023-04" db="EMBL/GenBank/DDBJ databases">
        <title>Phytophthora fragariaefolia NBRC 109709.</title>
        <authorList>
            <person name="Ichikawa N."/>
            <person name="Sato H."/>
            <person name="Tonouchi N."/>
        </authorList>
    </citation>
    <scope>NUCLEOTIDE SEQUENCE</scope>
    <source>
        <strain evidence="2">NBRC 109709</strain>
    </source>
</reference>
<dbReference type="Gene3D" id="1.25.10.10">
    <property type="entry name" value="Leucine-rich Repeat Variant"/>
    <property type="match status" value="1"/>
</dbReference>
<dbReference type="InterPro" id="IPR044591">
    <property type="entry name" value="RUK"/>
</dbReference>
<proteinExistence type="predicted"/>
<keyword evidence="3" id="KW-1185">Reference proteome</keyword>
<name>A0A9W6TWH1_9STRA</name>
<dbReference type="InterPro" id="IPR011989">
    <property type="entry name" value="ARM-like"/>
</dbReference>
<feature type="compositionally biased region" description="Polar residues" evidence="1">
    <location>
        <begin position="57"/>
        <end position="69"/>
    </location>
</feature>
<dbReference type="PANTHER" id="PTHR46562:SF1">
    <property type="entry name" value="SERINE_THREONINE-PROTEIN KINASE ULK4"/>
    <property type="match status" value="1"/>
</dbReference>
<dbReference type="SUPFAM" id="SSF48371">
    <property type="entry name" value="ARM repeat"/>
    <property type="match status" value="2"/>
</dbReference>